<dbReference type="InterPro" id="IPR026891">
    <property type="entry name" value="Fn3-like"/>
</dbReference>
<dbReference type="InterPro" id="IPR013783">
    <property type="entry name" value="Ig-like_fold"/>
</dbReference>
<reference evidence="3" key="1">
    <citation type="journal article" date="2006" name="Science">
        <title>Phytophthora genome sequences uncover evolutionary origins and mechanisms of pathogenesis.</title>
        <authorList>
            <person name="Tyler B.M."/>
            <person name="Tripathy S."/>
            <person name="Zhang X."/>
            <person name="Dehal P."/>
            <person name="Jiang R.H."/>
            <person name="Aerts A."/>
            <person name="Arredondo F.D."/>
            <person name="Baxter L."/>
            <person name="Bensasson D."/>
            <person name="Beynon J.L."/>
            <person name="Chapman J."/>
            <person name="Damasceno C.M."/>
            <person name="Dorrance A.E."/>
            <person name="Dou D."/>
            <person name="Dickerman A.W."/>
            <person name="Dubchak I.L."/>
            <person name="Garbelotto M."/>
            <person name="Gijzen M."/>
            <person name="Gordon S.G."/>
            <person name="Govers F."/>
            <person name="Grunwald N.J."/>
            <person name="Huang W."/>
            <person name="Ivors K.L."/>
            <person name="Jones R.W."/>
            <person name="Kamoun S."/>
            <person name="Krampis K."/>
            <person name="Lamour K.H."/>
            <person name="Lee M.K."/>
            <person name="McDonald W.H."/>
            <person name="Medina M."/>
            <person name="Meijer H.J."/>
            <person name="Nordberg E.K."/>
            <person name="Maclean D.J."/>
            <person name="Ospina-Giraldo M.D."/>
            <person name="Morris P.F."/>
            <person name="Phuntumart V."/>
            <person name="Putnam N.H."/>
            <person name="Rash S."/>
            <person name="Rose J.K."/>
            <person name="Sakihama Y."/>
            <person name="Salamov A.A."/>
            <person name="Savidor A."/>
            <person name="Scheuring C.F."/>
            <person name="Smith B.M."/>
            <person name="Sobral B.W."/>
            <person name="Terry A."/>
            <person name="Torto-Alalibo T.A."/>
            <person name="Win J."/>
            <person name="Xu Z."/>
            <person name="Zhang H."/>
            <person name="Grigoriev I.V."/>
            <person name="Rokhsar D.S."/>
            <person name="Boore J.L."/>
        </authorList>
    </citation>
    <scope>NUCLEOTIDE SEQUENCE [LARGE SCALE GENOMIC DNA]</scope>
    <source>
        <strain evidence="3">Pr102</strain>
    </source>
</reference>
<accession>H3G6S0</accession>
<dbReference type="VEuPathDB" id="FungiDB:KRP23_5218"/>
<dbReference type="EnsemblProtists" id="Phyra47572">
    <property type="protein sequence ID" value="Phyra47572"/>
    <property type="gene ID" value="Phyra47572"/>
</dbReference>
<dbReference type="STRING" id="164328.H3G6S0"/>
<dbReference type="Proteomes" id="UP000005238">
    <property type="component" value="Unassembled WGS sequence"/>
</dbReference>
<name>H3G6S0_PHYRM</name>
<organism evidence="2 3">
    <name type="scientific">Phytophthora ramorum</name>
    <name type="common">Sudden oak death agent</name>
    <dbReference type="NCBI Taxonomy" id="164328"/>
    <lineage>
        <taxon>Eukaryota</taxon>
        <taxon>Sar</taxon>
        <taxon>Stramenopiles</taxon>
        <taxon>Oomycota</taxon>
        <taxon>Peronosporomycetes</taxon>
        <taxon>Peronosporales</taxon>
        <taxon>Peronosporaceae</taxon>
        <taxon>Phytophthora</taxon>
    </lineage>
</organism>
<feature type="domain" description="Fibronectin type III-like" evidence="1">
    <location>
        <begin position="6"/>
        <end position="44"/>
    </location>
</feature>
<protein>
    <recommendedName>
        <fullName evidence="1">Fibronectin type III-like domain-containing protein</fullName>
    </recommendedName>
</protein>
<evidence type="ECO:0000313" key="3">
    <source>
        <dbReference type="Proteomes" id="UP000005238"/>
    </source>
</evidence>
<evidence type="ECO:0000259" key="1">
    <source>
        <dbReference type="Pfam" id="PF14310"/>
    </source>
</evidence>
<dbReference type="Gene3D" id="2.60.40.10">
    <property type="entry name" value="Immunoglobulins"/>
    <property type="match status" value="1"/>
</dbReference>
<keyword evidence="3" id="KW-1185">Reference proteome</keyword>
<reference evidence="2" key="2">
    <citation type="submission" date="2015-06" db="UniProtKB">
        <authorList>
            <consortium name="EnsemblProtists"/>
        </authorList>
    </citation>
    <scope>IDENTIFICATION</scope>
    <source>
        <strain evidence="2">Pr102</strain>
    </source>
</reference>
<evidence type="ECO:0000313" key="2">
    <source>
        <dbReference type="EnsemblProtists" id="Phyra47572"/>
    </source>
</evidence>
<dbReference type="Pfam" id="PF14310">
    <property type="entry name" value="Fn3-like"/>
    <property type="match status" value="1"/>
</dbReference>
<dbReference type="EMBL" id="DS566030">
    <property type="status" value="NOT_ANNOTATED_CDS"/>
    <property type="molecule type" value="Genomic_DNA"/>
</dbReference>
<dbReference type="HOGENOM" id="CLU_2839129_0_0_1"/>
<dbReference type="AlphaFoldDB" id="H3G6S0"/>
<sequence>NVPEMKQRKKFSKIRLEVGETRGVQFTLTADDWGVYHPHIGKRLKKTAEDSEFWVAIEPETDCDVY</sequence>
<dbReference type="InParanoid" id="H3G6S0"/>
<proteinExistence type="predicted"/>
<dbReference type="OMA" id="WVAIEPE"/>